<dbReference type="HAMAP" id="MF_00020">
    <property type="entry name" value="Acetate_kinase"/>
    <property type="match status" value="1"/>
</dbReference>
<comment type="catalytic activity">
    <reaction evidence="9">
        <text>acetate + ATP = acetyl phosphate + ADP</text>
        <dbReference type="Rhea" id="RHEA:11352"/>
        <dbReference type="ChEBI" id="CHEBI:22191"/>
        <dbReference type="ChEBI" id="CHEBI:30089"/>
        <dbReference type="ChEBI" id="CHEBI:30616"/>
        <dbReference type="ChEBI" id="CHEBI:456216"/>
        <dbReference type="EC" id="2.7.2.1"/>
    </reaction>
</comment>
<dbReference type="InterPro" id="IPR000890">
    <property type="entry name" value="Aliphatic_acid_kin_short-chain"/>
</dbReference>
<feature type="binding site" evidence="9">
    <location>
        <position position="101"/>
    </location>
    <ligand>
        <name>substrate</name>
    </ligand>
</feature>
<feature type="binding site" evidence="9">
    <location>
        <position position="387"/>
    </location>
    <ligand>
        <name>Mg(2+)</name>
        <dbReference type="ChEBI" id="CHEBI:18420"/>
    </ligand>
</feature>
<dbReference type="EMBL" id="JAUSVU010000019">
    <property type="protein sequence ID" value="MDQ0535707.1"/>
    <property type="molecule type" value="Genomic_DNA"/>
</dbReference>
<comment type="subunit">
    <text evidence="9">Homodimer.</text>
</comment>
<evidence type="ECO:0000256" key="9">
    <source>
        <dbReference type="HAMAP-Rule" id="MF_00020"/>
    </source>
</evidence>
<dbReference type="EC" id="2.7.2.1" evidence="9"/>
<dbReference type="PIRSF" id="PIRSF000722">
    <property type="entry name" value="Acetate_prop_kin"/>
    <property type="match status" value="1"/>
</dbReference>
<evidence type="ECO:0000256" key="3">
    <source>
        <dbReference type="ARBA" id="ARBA00022679"/>
    </source>
</evidence>
<feature type="binding site" evidence="9">
    <location>
        <position position="23"/>
    </location>
    <ligand>
        <name>ATP</name>
        <dbReference type="ChEBI" id="CHEBI:30616"/>
    </ligand>
</feature>
<dbReference type="PANTHER" id="PTHR21060">
    <property type="entry name" value="ACETATE KINASE"/>
    <property type="match status" value="1"/>
</dbReference>
<keyword evidence="6 9" id="KW-0418">Kinase</keyword>
<keyword evidence="5 9" id="KW-0547">Nucleotide-binding</keyword>
<keyword evidence="3 9" id="KW-0808">Transferase</keyword>
<comment type="pathway">
    <text evidence="9">Metabolic intermediate biosynthesis; acetyl-CoA biosynthesis; acetyl-CoA from acetate: step 1/2.</text>
</comment>
<dbReference type="GO" id="GO:0008776">
    <property type="term" value="F:acetate kinase activity"/>
    <property type="evidence" value="ECO:0007669"/>
    <property type="project" value="UniProtKB-EC"/>
</dbReference>
<feature type="binding site" evidence="9">
    <location>
        <begin position="216"/>
        <end position="220"/>
    </location>
    <ligand>
        <name>ATP</name>
        <dbReference type="ChEBI" id="CHEBI:30616"/>
    </ligand>
</feature>
<dbReference type="PROSITE" id="PS01076">
    <property type="entry name" value="ACETATE_KINASE_2"/>
    <property type="match status" value="1"/>
</dbReference>
<evidence type="ECO:0000256" key="8">
    <source>
        <dbReference type="ARBA" id="ARBA00022842"/>
    </source>
</evidence>
<dbReference type="InterPro" id="IPR004372">
    <property type="entry name" value="Ac/propionate_kinase"/>
</dbReference>
<dbReference type="PANTHER" id="PTHR21060:SF21">
    <property type="entry name" value="ACETATE KINASE"/>
    <property type="match status" value="1"/>
</dbReference>
<keyword evidence="7 9" id="KW-0067">ATP-binding</keyword>
<evidence type="ECO:0000256" key="5">
    <source>
        <dbReference type="ARBA" id="ARBA00022741"/>
    </source>
</evidence>
<dbReference type="SUPFAM" id="SSF53067">
    <property type="entry name" value="Actin-like ATPase domain"/>
    <property type="match status" value="2"/>
</dbReference>
<dbReference type="InterPro" id="IPR023865">
    <property type="entry name" value="Aliphatic_acid_kinase_CS"/>
</dbReference>
<comment type="subcellular location">
    <subcellularLocation>
        <location evidence="9">Cytoplasm</location>
    </subcellularLocation>
</comment>
<dbReference type="NCBIfam" id="TIGR00016">
    <property type="entry name" value="ackA"/>
    <property type="match status" value="1"/>
</dbReference>
<proteinExistence type="inferred from homology"/>
<evidence type="ECO:0000313" key="11">
    <source>
        <dbReference type="EMBL" id="MDQ0535707.1"/>
    </source>
</evidence>
<feature type="binding site" evidence="9">
    <location>
        <begin position="336"/>
        <end position="340"/>
    </location>
    <ligand>
        <name>ATP</name>
        <dbReference type="ChEBI" id="CHEBI:30616"/>
    </ligand>
</feature>
<comment type="caution">
    <text evidence="11">The sequence shown here is derived from an EMBL/GenBank/DDBJ whole genome shotgun (WGS) entry which is preliminary data.</text>
</comment>
<evidence type="ECO:0000313" key="12">
    <source>
        <dbReference type="Proteomes" id="UP001244552"/>
    </source>
</evidence>
<dbReference type="Pfam" id="PF00871">
    <property type="entry name" value="Acetate_kinase"/>
    <property type="match status" value="1"/>
</dbReference>
<keyword evidence="12" id="KW-1185">Reference proteome</keyword>
<keyword evidence="2 9" id="KW-0963">Cytoplasm</keyword>
<protein>
    <recommendedName>
        <fullName evidence="9">Acetate kinase</fullName>
        <ecNumber evidence="9">2.7.2.1</ecNumber>
    </recommendedName>
    <alternativeName>
        <fullName evidence="9">Acetokinase</fullName>
    </alternativeName>
</protein>
<reference evidence="11 12" key="1">
    <citation type="submission" date="2023-07" db="EMBL/GenBank/DDBJ databases">
        <title>Genomic Encyclopedia of Type Strains, Phase IV (KMG-IV): sequencing the most valuable type-strain genomes for metagenomic binning, comparative biology and taxonomic classification.</title>
        <authorList>
            <person name="Goeker M."/>
        </authorList>
    </citation>
    <scope>NUCLEOTIDE SEQUENCE [LARGE SCALE GENOMIC DNA]</scope>
    <source>
        <strain evidence="11 12">DSM 19922</strain>
    </source>
</reference>
<evidence type="ECO:0000256" key="4">
    <source>
        <dbReference type="ARBA" id="ARBA00022723"/>
    </source>
</evidence>
<gene>
    <name evidence="9" type="primary">ackA</name>
    <name evidence="11" type="ORF">QO018_004591</name>
</gene>
<dbReference type="InterPro" id="IPR043129">
    <property type="entry name" value="ATPase_NBD"/>
</dbReference>
<accession>A0ABU0MQF5</accession>
<feature type="binding site" evidence="9">
    <location>
        <position position="16"/>
    </location>
    <ligand>
        <name>Mg(2+)</name>
        <dbReference type="ChEBI" id="CHEBI:18420"/>
    </ligand>
</feature>
<feature type="binding site" evidence="9">
    <location>
        <begin position="291"/>
        <end position="293"/>
    </location>
    <ligand>
        <name>ATP</name>
        <dbReference type="ChEBI" id="CHEBI:30616"/>
    </ligand>
</feature>
<evidence type="ECO:0000256" key="2">
    <source>
        <dbReference type="ARBA" id="ARBA00022490"/>
    </source>
</evidence>
<comment type="cofactor">
    <cofactor evidence="9">
        <name>Mg(2+)</name>
        <dbReference type="ChEBI" id="CHEBI:18420"/>
    </cofactor>
    <cofactor evidence="9">
        <name>Mn(2+)</name>
        <dbReference type="ChEBI" id="CHEBI:29035"/>
    </cofactor>
    <text evidence="9">Mg(2+). Can also accept Mn(2+).</text>
</comment>
<evidence type="ECO:0000256" key="1">
    <source>
        <dbReference type="ARBA" id="ARBA00008748"/>
    </source>
</evidence>
<dbReference type="RefSeq" id="WP_209987182.1">
    <property type="nucleotide sequence ID" value="NZ_JAGINO010000021.1"/>
</dbReference>
<evidence type="ECO:0000256" key="10">
    <source>
        <dbReference type="RuleBase" id="RU003835"/>
    </source>
</evidence>
<name>A0ABU0MQF5_9PROT</name>
<feature type="site" description="Transition state stabilizer" evidence="9">
    <location>
        <position position="249"/>
    </location>
</feature>
<keyword evidence="8 9" id="KW-0460">Magnesium</keyword>
<keyword evidence="4 9" id="KW-0479">Metal-binding</keyword>
<feature type="site" description="Transition state stabilizer" evidence="9">
    <location>
        <position position="189"/>
    </location>
</feature>
<dbReference type="Proteomes" id="UP001244552">
    <property type="component" value="Unassembled WGS sequence"/>
</dbReference>
<comment type="function">
    <text evidence="9">Catalyzes the formation of acetyl phosphate from acetate and ATP. Can also catalyze the reverse reaction.</text>
</comment>
<feature type="active site" description="Proton donor/acceptor" evidence="9">
    <location>
        <position position="158"/>
    </location>
</feature>
<dbReference type="PRINTS" id="PR00471">
    <property type="entry name" value="ACETATEKNASE"/>
</dbReference>
<evidence type="ECO:0000256" key="6">
    <source>
        <dbReference type="ARBA" id="ARBA00022777"/>
    </source>
</evidence>
<evidence type="ECO:0000256" key="7">
    <source>
        <dbReference type="ARBA" id="ARBA00022840"/>
    </source>
</evidence>
<comment type="similarity">
    <text evidence="1 9 10">Belongs to the acetokinase family.</text>
</comment>
<organism evidence="11 12">
    <name type="scientific">Azospirillum picis</name>
    <dbReference type="NCBI Taxonomy" id="488438"/>
    <lineage>
        <taxon>Bacteria</taxon>
        <taxon>Pseudomonadati</taxon>
        <taxon>Pseudomonadota</taxon>
        <taxon>Alphaproteobacteria</taxon>
        <taxon>Rhodospirillales</taxon>
        <taxon>Azospirillaceae</taxon>
        <taxon>Azospirillum</taxon>
    </lineage>
</organism>
<sequence length="408" mass="43099">MASLSHSGQDACLVINAGSSSLKFSVIRKDGATGLEPVVSGQISGIGTAPRFEAKDAARHPLADHRWPDGENPGRSALLHHLLDWIAETLTGVTLVAAGHRVVHGGTRFSAPALVTPAVMDALEGLIPLAPLHEPHNIAAMRALAEIYPGLPQVACFDTAFHHDQPWQSQTFAIPRDLTAEGVRRYGFHGLSYEYIAHRLPQVAPELADGHVVVCHLGSGASLCAMRGGRSIDTTMGFTALDGVPMGTRPGAIDPGVLIYLMREKGYGADDLEKLLYHKSGLLGVSGLSNDMRDLENSDAPAAAEAVELFCHHVAKQAAALAASMGGLDALVFTAGVGENSTLVRSRVAEKLAWLGVALDPAANRAKATRISTQESRVPVFVIPTDEERMIARHTLDTVAVAAADRAA</sequence>
<dbReference type="Gene3D" id="3.30.420.40">
    <property type="match status" value="2"/>
</dbReference>